<evidence type="ECO:0000256" key="2">
    <source>
        <dbReference type="SAM" id="Phobius"/>
    </source>
</evidence>
<gene>
    <name evidence="4" type="primary">mltF_19</name>
    <name evidence="4" type="ORF">SDC9_57275</name>
</gene>
<keyword evidence="2" id="KW-0472">Membrane</keyword>
<dbReference type="SMART" id="SM00062">
    <property type="entry name" value="PBPb"/>
    <property type="match status" value="1"/>
</dbReference>
<evidence type="ECO:0000313" key="4">
    <source>
        <dbReference type="EMBL" id="MPM10938.1"/>
    </source>
</evidence>
<feature type="transmembrane region" description="Helical" evidence="2">
    <location>
        <begin position="6"/>
        <end position="23"/>
    </location>
</feature>
<dbReference type="PANTHER" id="PTHR35936:SF19">
    <property type="entry name" value="AMINO-ACID-BINDING PROTEIN YXEM-RELATED"/>
    <property type="match status" value="1"/>
</dbReference>
<dbReference type="SUPFAM" id="SSF53850">
    <property type="entry name" value="Periplasmic binding protein-like II"/>
    <property type="match status" value="1"/>
</dbReference>
<evidence type="ECO:0000256" key="1">
    <source>
        <dbReference type="ARBA" id="ARBA00022729"/>
    </source>
</evidence>
<reference evidence="4" key="1">
    <citation type="submission" date="2019-08" db="EMBL/GenBank/DDBJ databases">
        <authorList>
            <person name="Kucharzyk K."/>
            <person name="Murdoch R.W."/>
            <person name="Higgins S."/>
            <person name="Loffler F."/>
        </authorList>
    </citation>
    <scope>NUCLEOTIDE SEQUENCE</scope>
</reference>
<sequence length="271" mass="30709">MRKQTYIWIVAALLVLISLIWLGKTGSVRDLPEIQEEGRMSVLIESGEHGFTRDSVHVYGFQYELIRRFTDSLGVELVVINEDKTRDGMRELANGTCDVLVSLRPVMVDSVRSVVSLNPVLSTRLMLVQQKDSAGQPLISKQYELDGDTITVMKNSPFMVRLGYLAEELAIDLNINDIAVDSPDEIVRLVNDKKVKYTISPEYLTGRFKARYADVDFSVPLSFKQDLTWTVNKKSPELQKRLNAFLDGFIGTAEFATIYNKYFSQSLTTNH</sequence>
<organism evidence="4">
    <name type="scientific">bioreactor metagenome</name>
    <dbReference type="NCBI Taxonomy" id="1076179"/>
    <lineage>
        <taxon>unclassified sequences</taxon>
        <taxon>metagenomes</taxon>
        <taxon>ecological metagenomes</taxon>
    </lineage>
</organism>
<dbReference type="Pfam" id="PF00497">
    <property type="entry name" value="SBP_bac_3"/>
    <property type="match status" value="1"/>
</dbReference>
<evidence type="ECO:0000259" key="3">
    <source>
        <dbReference type="SMART" id="SM00062"/>
    </source>
</evidence>
<dbReference type="AlphaFoldDB" id="A0A644X554"/>
<feature type="domain" description="Solute-binding protein family 3/N-terminal" evidence="3">
    <location>
        <begin position="55"/>
        <end position="266"/>
    </location>
</feature>
<name>A0A644X554_9ZZZZ</name>
<protein>
    <submittedName>
        <fullName evidence="4">Membrane-bound lytic murein transglycosylase F</fullName>
    </submittedName>
</protein>
<dbReference type="EMBL" id="VSSQ01001761">
    <property type="protein sequence ID" value="MPM10938.1"/>
    <property type="molecule type" value="Genomic_DNA"/>
</dbReference>
<proteinExistence type="predicted"/>
<keyword evidence="2" id="KW-0812">Transmembrane</keyword>
<keyword evidence="2" id="KW-1133">Transmembrane helix</keyword>
<accession>A0A644X554</accession>
<keyword evidence="1" id="KW-0732">Signal</keyword>
<dbReference type="PANTHER" id="PTHR35936">
    <property type="entry name" value="MEMBRANE-BOUND LYTIC MUREIN TRANSGLYCOSYLASE F"/>
    <property type="match status" value="1"/>
</dbReference>
<comment type="caution">
    <text evidence="4">The sequence shown here is derived from an EMBL/GenBank/DDBJ whole genome shotgun (WGS) entry which is preliminary data.</text>
</comment>
<dbReference type="Gene3D" id="3.40.190.10">
    <property type="entry name" value="Periplasmic binding protein-like II"/>
    <property type="match status" value="2"/>
</dbReference>
<dbReference type="InterPro" id="IPR001638">
    <property type="entry name" value="Solute-binding_3/MltF_N"/>
</dbReference>